<evidence type="ECO:0000256" key="2">
    <source>
        <dbReference type="SAM" id="Phobius"/>
    </source>
</evidence>
<feature type="transmembrane region" description="Helical" evidence="2">
    <location>
        <begin position="56"/>
        <end position="77"/>
    </location>
</feature>
<dbReference type="Proteomes" id="UP001166286">
    <property type="component" value="Unassembled WGS sequence"/>
</dbReference>
<reference evidence="3" key="1">
    <citation type="submission" date="2023-03" db="EMBL/GenBank/DDBJ databases">
        <title>Complete genome of Cladonia borealis.</title>
        <authorList>
            <person name="Park H."/>
        </authorList>
    </citation>
    <scope>NUCLEOTIDE SEQUENCE</scope>
    <source>
        <strain evidence="3">ANT050790</strain>
    </source>
</reference>
<comment type="caution">
    <text evidence="3">The sequence shown here is derived from an EMBL/GenBank/DDBJ whole genome shotgun (WGS) entry which is preliminary data.</text>
</comment>
<evidence type="ECO:0000256" key="1">
    <source>
        <dbReference type="SAM" id="MobiDB-lite"/>
    </source>
</evidence>
<feature type="region of interest" description="Disordered" evidence="1">
    <location>
        <begin position="446"/>
        <end position="486"/>
    </location>
</feature>
<dbReference type="AlphaFoldDB" id="A0AA39QSS9"/>
<feature type="transmembrane region" description="Helical" evidence="2">
    <location>
        <begin position="164"/>
        <end position="187"/>
    </location>
</feature>
<feature type="transmembrane region" description="Helical" evidence="2">
    <location>
        <begin position="277"/>
        <end position="298"/>
    </location>
</feature>
<sequence length="582" mass="66351">MFRYLNPGGHNWGPGNLDGYGISQIAFIGTYTIFLYTACAYLWFRRHHPVIKMRKIGLAILSILILHVYMIMVFMVYPLNGAFPCSAEFWIMSMYLPLGIGLFQAQNQQLLIVSREQDQLLRNEHSYKPLYPRAGFKLCGPKYWLWRYKLWWQGVATQSKYEGFVVIGMIAQFFASLVIYCISRKFNRYGIVSHATTPGLCRRGFEWAPSIAWQALWNYMFGPYLLWKIRMIHDIYHWRLQTISAIVAGLPGTPLWLIAVYTNSFASVNKWWVPPMWLVPGLITMELVTLIFPIVAIIKHEKTARQTKQALAAFDFKQAETGSKSLLTRSTISKRSGPMFSSESLDECLNGTYNGLQIYASCEEFNGENIMFLVRVLSFKNTFSTTMATPNHDPSRVRTSLFRTALSIFLSLVHTETAAYPINIESPIYAKLDALFGAATTLVASTNRRSNRRSNSTTSTSPGKSAVAPWEEPTAPISPTTMNEHEQELIPDDGEDEFQMRAMPTTRPSSSHHSSEHIIPAVSASSSGHERHDPNDPLAEFQVPADFNESVFEDAYKSIRHMVWTETWQRFMQWKRSSGQSV</sequence>
<gene>
    <name evidence="3" type="ORF">JMJ35_010269</name>
</gene>
<keyword evidence="2" id="KW-0472">Membrane</keyword>
<feature type="compositionally biased region" description="Low complexity" evidence="1">
    <location>
        <begin position="446"/>
        <end position="461"/>
    </location>
</feature>
<keyword evidence="2" id="KW-0812">Transmembrane</keyword>
<organism evidence="3 4">
    <name type="scientific">Cladonia borealis</name>
    <dbReference type="NCBI Taxonomy" id="184061"/>
    <lineage>
        <taxon>Eukaryota</taxon>
        <taxon>Fungi</taxon>
        <taxon>Dikarya</taxon>
        <taxon>Ascomycota</taxon>
        <taxon>Pezizomycotina</taxon>
        <taxon>Lecanoromycetes</taxon>
        <taxon>OSLEUM clade</taxon>
        <taxon>Lecanoromycetidae</taxon>
        <taxon>Lecanorales</taxon>
        <taxon>Lecanorineae</taxon>
        <taxon>Cladoniaceae</taxon>
        <taxon>Cladonia</taxon>
    </lineage>
</organism>
<accession>A0AA39QSS9</accession>
<protein>
    <submittedName>
        <fullName evidence="3">Uncharacterized protein</fullName>
    </submittedName>
</protein>
<proteinExistence type="predicted"/>
<evidence type="ECO:0000313" key="3">
    <source>
        <dbReference type="EMBL" id="KAK0507231.1"/>
    </source>
</evidence>
<feature type="transmembrane region" description="Helical" evidence="2">
    <location>
        <begin position="238"/>
        <end position="257"/>
    </location>
</feature>
<evidence type="ECO:0000313" key="4">
    <source>
        <dbReference type="Proteomes" id="UP001166286"/>
    </source>
</evidence>
<dbReference type="EMBL" id="JAFEKC020000024">
    <property type="protein sequence ID" value="KAK0507231.1"/>
    <property type="molecule type" value="Genomic_DNA"/>
</dbReference>
<feature type="transmembrane region" description="Helical" evidence="2">
    <location>
        <begin position="20"/>
        <end position="44"/>
    </location>
</feature>
<name>A0AA39QSS9_9LECA</name>
<keyword evidence="2" id="KW-1133">Transmembrane helix</keyword>
<keyword evidence="4" id="KW-1185">Reference proteome</keyword>